<dbReference type="PANTHER" id="PTHR23279">
    <property type="entry name" value="DEFECTIVE PROBOSCIS EXTENSION RESPONSE DPR -RELATED"/>
    <property type="match status" value="1"/>
</dbReference>
<evidence type="ECO:0000313" key="3">
    <source>
        <dbReference type="Proteomes" id="UP001652700"/>
    </source>
</evidence>
<dbReference type="RefSeq" id="XP_050509772.1">
    <property type="nucleotide sequence ID" value="XM_050653815.1"/>
</dbReference>
<organism evidence="2 3">
    <name type="scientific">Diabrotica virgifera virgifera</name>
    <name type="common">western corn rootworm</name>
    <dbReference type="NCBI Taxonomy" id="50390"/>
    <lineage>
        <taxon>Eukaryota</taxon>
        <taxon>Metazoa</taxon>
        <taxon>Ecdysozoa</taxon>
        <taxon>Arthropoda</taxon>
        <taxon>Hexapoda</taxon>
        <taxon>Insecta</taxon>
        <taxon>Pterygota</taxon>
        <taxon>Neoptera</taxon>
        <taxon>Endopterygota</taxon>
        <taxon>Coleoptera</taxon>
        <taxon>Polyphaga</taxon>
        <taxon>Cucujiformia</taxon>
        <taxon>Chrysomeloidea</taxon>
        <taxon>Chrysomelidae</taxon>
        <taxon>Galerucinae</taxon>
        <taxon>Diabroticina</taxon>
        <taxon>Diabroticites</taxon>
        <taxon>Diabrotica</taxon>
    </lineage>
</organism>
<dbReference type="InterPro" id="IPR007110">
    <property type="entry name" value="Ig-like_dom"/>
</dbReference>
<dbReference type="PROSITE" id="PS50835">
    <property type="entry name" value="IG_LIKE"/>
    <property type="match status" value="2"/>
</dbReference>
<name>A0ABM5KHT2_DIAVI</name>
<feature type="domain" description="Ig-like" evidence="1">
    <location>
        <begin position="148"/>
        <end position="275"/>
    </location>
</feature>
<dbReference type="EnsemblMetazoa" id="XM_050653814.1">
    <property type="protein sequence ID" value="XP_050509771.1"/>
    <property type="gene ID" value="LOC126886780"/>
</dbReference>
<dbReference type="EnsemblMetazoa" id="XM_050653815.1">
    <property type="protein sequence ID" value="XP_050509772.1"/>
    <property type="gene ID" value="LOC126886780"/>
</dbReference>
<dbReference type="PANTHER" id="PTHR23279:SF41">
    <property type="entry name" value="DEFECTIVE PROBOSCIS EXTENSION RESPONSE 4-RELATED"/>
    <property type="match status" value="1"/>
</dbReference>
<sequence>MGWQRENEQNSVNMSRAKVTLSVFQLLQVWILMIGFGPSASEYHWEANNNTNYLISPAFDDLYSREIHATAGQTLLLPCSVRNLGTKVVSWIRSKDLHILTSGRHTFSSDSRFESVHTDSSGDFWGLRIRGAHVADTGQYECQVNTEPKMSLAISLTVSQVSGDKNSLEDESSSSKWVSQALIKGPSIVYVPNGSPVAFACEISPLSLQSGVHRLFFSTNTKPSVRWLHNGEELSVDFTKDNITVETEYKDKDQRIFSRIRLSSVSSEDGGQYTCMQPSVKPDSVKLIVVEAEHSEAMQRDSPLSSSGRYNCQHTAELLLILILCCLCYL</sequence>
<dbReference type="GeneID" id="126886780"/>
<dbReference type="RefSeq" id="XP_050509770.1">
    <property type="nucleotide sequence ID" value="XM_050653813.1"/>
</dbReference>
<feature type="domain" description="Ig-like" evidence="1">
    <location>
        <begin position="57"/>
        <end position="145"/>
    </location>
</feature>
<dbReference type="EnsemblMetazoa" id="XM_050653813.1">
    <property type="protein sequence ID" value="XP_050509770.1"/>
    <property type="gene ID" value="LOC126886780"/>
</dbReference>
<dbReference type="InterPro" id="IPR013783">
    <property type="entry name" value="Ig-like_fold"/>
</dbReference>
<dbReference type="RefSeq" id="XP_050509773.1">
    <property type="nucleotide sequence ID" value="XM_050653816.1"/>
</dbReference>
<protein>
    <recommendedName>
        <fullName evidence="1">Ig-like domain-containing protein</fullName>
    </recommendedName>
</protein>
<evidence type="ECO:0000313" key="2">
    <source>
        <dbReference type="EnsemblMetazoa" id="XP_050509771.1"/>
    </source>
</evidence>
<dbReference type="SMART" id="SM00406">
    <property type="entry name" value="IGv"/>
    <property type="match status" value="1"/>
</dbReference>
<dbReference type="RefSeq" id="XP_050509771.1">
    <property type="nucleotide sequence ID" value="XM_050653814.1"/>
</dbReference>
<dbReference type="SUPFAM" id="SSF48726">
    <property type="entry name" value="Immunoglobulin"/>
    <property type="match status" value="2"/>
</dbReference>
<dbReference type="EnsemblMetazoa" id="XM_050653816.1">
    <property type="protein sequence ID" value="XP_050509773.1"/>
    <property type="gene ID" value="LOC126886780"/>
</dbReference>
<dbReference type="SMART" id="SM00409">
    <property type="entry name" value="IG"/>
    <property type="match status" value="2"/>
</dbReference>
<accession>A0ABM5KHT2</accession>
<reference evidence="2" key="1">
    <citation type="submission" date="2025-05" db="UniProtKB">
        <authorList>
            <consortium name="EnsemblMetazoa"/>
        </authorList>
    </citation>
    <scope>IDENTIFICATION</scope>
</reference>
<dbReference type="InterPro" id="IPR003598">
    <property type="entry name" value="Ig_sub2"/>
</dbReference>
<keyword evidence="3" id="KW-1185">Reference proteome</keyword>
<evidence type="ECO:0000259" key="1">
    <source>
        <dbReference type="PROSITE" id="PS50835"/>
    </source>
</evidence>
<dbReference type="Pfam" id="PF07686">
    <property type="entry name" value="V-set"/>
    <property type="match status" value="1"/>
</dbReference>
<dbReference type="InterPro" id="IPR013106">
    <property type="entry name" value="Ig_V-set"/>
</dbReference>
<dbReference type="Gene3D" id="2.60.40.10">
    <property type="entry name" value="Immunoglobulins"/>
    <property type="match status" value="2"/>
</dbReference>
<dbReference type="SMART" id="SM00408">
    <property type="entry name" value="IGc2"/>
    <property type="match status" value="2"/>
</dbReference>
<proteinExistence type="predicted"/>
<dbReference type="InterPro" id="IPR037448">
    <property type="entry name" value="Zig-8"/>
</dbReference>
<dbReference type="Proteomes" id="UP001652700">
    <property type="component" value="Unplaced"/>
</dbReference>
<dbReference type="InterPro" id="IPR036179">
    <property type="entry name" value="Ig-like_dom_sf"/>
</dbReference>
<dbReference type="InterPro" id="IPR003599">
    <property type="entry name" value="Ig_sub"/>
</dbReference>